<evidence type="ECO:0000256" key="10">
    <source>
        <dbReference type="ARBA" id="ARBA00023004"/>
    </source>
</evidence>
<sequence length="186" mass="19887">MSIPRYTPALVRLHWLMAALVFATFAQGVLVSQLPVSPAMFRLVSWHKWGGVLLFGLVFLRILVRLRHGAPPLPAGTGRGARLAAHAVHLVLYLCFLAVPLAGYFASLAKGFPVVLFGVFPLPVLIGADPALAERLAAVHAVLAYAFGALVLLHVAAACKHQWLDRDGLISRMAFAPAPSSPKGQS</sequence>
<evidence type="ECO:0000256" key="13">
    <source>
        <dbReference type="SAM" id="Phobius"/>
    </source>
</evidence>
<gene>
    <name evidence="15" type="ORF">GZH52_07255</name>
</gene>
<dbReference type="InterPro" id="IPR016174">
    <property type="entry name" value="Di-haem_cyt_TM"/>
</dbReference>
<evidence type="ECO:0000259" key="14">
    <source>
        <dbReference type="Pfam" id="PF01292"/>
    </source>
</evidence>
<keyword evidence="10" id="KW-0408">Iron</keyword>
<feature type="transmembrane region" description="Helical" evidence="13">
    <location>
        <begin position="136"/>
        <end position="157"/>
    </location>
</feature>
<organism evidence="15 16">
    <name type="scientific">Crenobacter caeni</name>
    <dbReference type="NCBI Taxonomy" id="2705474"/>
    <lineage>
        <taxon>Bacteria</taxon>
        <taxon>Pseudomonadati</taxon>
        <taxon>Pseudomonadota</taxon>
        <taxon>Betaproteobacteria</taxon>
        <taxon>Neisseriales</taxon>
        <taxon>Neisseriaceae</taxon>
        <taxon>Crenobacter</taxon>
    </lineage>
</organism>
<keyword evidence="8" id="KW-0249">Electron transport</keyword>
<evidence type="ECO:0000313" key="16">
    <source>
        <dbReference type="Proteomes" id="UP000482578"/>
    </source>
</evidence>
<feature type="transmembrane region" description="Helical" evidence="13">
    <location>
        <begin position="12"/>
        <end position="34"/>
    </location>
</feature>
<evidence type="ECO:0000256" key="11">
    <source>
        <dbReference type="ARBA" id="ARBA00023136"/>
    </source>
</evidence>
<feature type="transmembrane region" description="Helical" evidence="13">
    <location>
        <begin position="84"/>
        <end position="105"/>
    </location>
</feature>
<dbReference type="EMBL" id="JAAGAA010000005">
    <property type="protein sequence ID" value="NDV12595.1"/>
    <property type="molecule type" value="Genomic_DNA"/>
</dbReference>
<evidence type="ECO:0000256" key="2">
    <source>
        <dbReference type="ARBA" id="ARBA00004651"/>
    </source>
</evidence>
<keyword evidence="9 13" id="KW-1133">Transmembrane helix</keyword>
<keyword evidence="11 13" id="KW-0472">Membrane</keyword>
<keyword evidence="7" id="KW-0479">Metal-binding</keyword>
<reference evidence="15 16" key="1">
    <citation type="submission" date="2020-02" db="EMBL/GenBank/DDBJ databases">
        <authorList>
            <person name="Yang Z."/>
        </authorList>
    </citation>
    <scope>NUCLEOTIDE SEQUENCE [LARGE SCALE GENOMIC DNA]</scope>
    <source>
        <strain evidence="15 16">HX-7-9</strain>
    </source>
</reference>
<comment type="caution">
    <text evidence="15">The sequence shown here is derived from an EMBL/GenBank/DDBJ whole genome shotgun (WGS) entry which is preliminary data.</text>
</comment>
<dbReference type="InterPro" id="IPR052168">
    <property type="entry name" value="Cytochrome_b561_oxidase"/>
</dbReference>
<evidence type="ECO:0000256" key="5">
    <source>
        <dbReference type="ARBA" id="ARBA00022617"/>
    </source>
</evidence>
<protein>
    <submittedName>
        <fullName evidence="15">Cytochrome b</fullName>
    </submittedName>
</protein>
<keyword evidence="16" id="KW-1185">Reference proteome</keyword>
<dbReference type="PANTHER" id="PTHR30529">
    <property type="entry name" value="CYTOCHROME B561"/>
    <property type="match status" value="1"/>
</dbReference>
<evidence type="ECO:0000256" key="8">
    <source>
        <dbReference type="ARBA" id="ARBA00022982"/>
    </source>
</evidence>
<proteinExistence type="inferred from homology"/>
<dbReference type="GO" id="GO:0020037">
    <property type="term" value="F:heme binding"/>
    <property type="evidence" value="ECO:0007669"/>
    <property type="project" value="TreeGrafter"/>
</dbReference>
<evidence type="ECO:0000256" key="6">
    <source>
        <dbReference type="ARBA" id="ARBA00022692"/>
    </source>
</evidence>
<dbReference type="AlphaFoldDB" id="A0A6B2KQT2"/>
<evidence type="ECO:0000256" key="9">
    <source>
        <dbReference type="ARBA" id="ARBA00022989"/>
    </source>
</evidence>
<dbReference type="InterPro" id="IPR011577">
    <property type="entry name" value="Cyt_b561_bac/Ni-Hgenase"/>
</dbReference>
<keyword evidence="4" id="KW-1003">Cell membrane</keyword>
<keyword evidence="6 13" id="KW-0812">Transmembrane</keyword>
<evidence type="ECO:0000256" key="3">
    <source>
        <dbReference type="ARBA" id="ARBA00022448"/>
    </source>
</evidence>
<evidence type="ECO:0000256" key="4">
    <source>
        <dbReference type="ARBA" id="ARBA00022475"/>
    </source>
</evidence>
<evidence type="ECO:0000313" key="15">
    <source>
        <dbReference type="EMBL" id="NDV12595.1"/>
    </source>
</evidence>
<dbReference type="SUPFAM" id="SSF81342">
    <property type="entry name" value="Transmembrane di-heme cytochromes"/>
    <property type="match status" value="1"/>
</dbReference>
<comment type="subcellular location">
    <subcellularLocation>
        <location evidence="2">Cell membrane</location>
        <topology evidence="2">Multi-pass membrane protein</topology>
    </subcellularLocation>
</comment>
<dbReference type="GO" id="GO:0022904">
    <property type="term" value="P:respiratory electron transport chain"/>
    <property type="evidence" value="ECO:0007669"/>
    <property type="project" value="InterPro"/>
</dbReference>
<name>A0A6B2KQT2_9NEIS</name>
<comment type="cofactor">
    <cofactor evidence="1">
        <name>heme b</name>
        <dbReference type="ChEBI" id="CHEBI:60344"/>
    </cofactor>
</comment>
<dbReference type="Pfam" id="PF01292">
    <property type="entry name" value="Ni_hydr_CYTB"/>
    <property type="match status" value="1"/>
</dbReference>
<dbReference type="GO" id="GO:0046872">
    <property type="term" value="F:metal ion binding"/>
    <property type="evidence" value="ECO:0007669"/>
    <property type="project" value="UniProtKB-KW"/>
</dbReference>
<feature type="transmembrane region" description="Helical" evidence="13">
    <location>
        <begin position="111"/>
        <end position="129"/>
    </location>
</feature>
<evidence type="ECO:0000256" key="12">
    <source>
        <dbReference type="ARBA" id="ARBA00037975"/>
    </source>
</evidence>
<evidence type="ECO:0000256" key="1">
    <source>
        <dbReference type="ARBA" id="ARBA00001970"/>
    </source>
</evidence>
<evidence type="ECO:0000256" key="7">
    <source>
        <dbReference type="ARBA" id="ARBA00022723"/>
    </source>
</evidence>
<feature type="domain" description="Cytochrome b561 bacterial/Ni-hydrogenase" evidence="14">
    <location>
        <begin position="5"/>
        <end position="173"/>
    </location>
</feature>
<dbReference type="Proteomes" id="UP000482578">
    <property type="component" value="Unassembled WGS sequence"/>
</dbReference>
<keyword evidence="3" id="KW-0813">Transport</keyword>
<feature type="transmembrane region" description="Helical" evidence="13">
    <location>
        <begin position="46"/>
        <end position="64"/>
    </location>
</feature>
<keyword evidence="5" id="KW-0349">Heme</keyword>
<dbReference type="PANTHER" id="PTHR30529:SF1">
    <property type="entry name" value="CYTOCHROME B561 HOMOLOG 2"/>
    <property type="match status" value="1"/>
</dbReference>
<dbReference type="RefSeq" id="WP_163315819.1">
    <property type="nucleotide sequence ID" value="NZ_JAAGAA010000005.1"/>
</dbReference>
<dbReference type="GO" id="GO:0005886">
    <property type="term" value="C:plasma membrane"/>
    <property type="evidence" value="ECO:0007669"/>
    <property type="project" value="UniProtKB-SubCell"/>
</dbReference>
<comment type="similarity">
    <text evidence="12">Belongs to the cytochrome b561 family.</text>
</comment>
<accession>A0A6B2KQT2</accession>
<dbReference type="GO" id="GO:0009055">
    <property type="term" value="F:electron transfer activity"/>
    <property type="evidence" value="ECO:0007669"/>
    <property type="project" value="InterPro"/>
</dbReference>